<gene>
    <name evidence="1" type="ORF">BU16DRAFT_230196</name>
</gene>
<keyword evidence="2" id="KW-1185">Reference proteome</keyword>
<dbReference type="OrthoDB" id="2851338at2759"/>
<dbReference type="Proteomes" id="UP000799750">
    <property type="component" value="Unassembled WGS sequence"/>
</dbReference>
<reference evidence="1" key="1">
    <citation type="journal article" date="2020" name="Stud. Mycol.">
        <title>101 Dothideomycetes genomes: a test case for predicting lifestyles and emergence of pathogens.</title>
        <authorList>
            <person name="Haridas S."/>
            <person name="Albert R."/>
            <person name="Binder M."/>
            <person name="Bloem J."/>
            <person name="Labutti K."/>
            <person name="Salamov A."/>
            <person name="Andreopoulos B."/>
            <person name="Baker S."/>
            <person name="Barry K."/>
            <person name="Bills G."/>
            <person name="Bluhm B."/>
            <person name="Cannon C."/>
            <person name="Castanera R."/>
            <person name="Culley D."/>
            <person name="Daum C."/>
            <person name="Ezra D."/>
            <person name="Gonzalez J."/>
            <person name="Henrissat B."/>
            <person name="Kuo A."/>
            <person name="Liang C."/>
            <person name="Lipzen A."/>
            <person name="Lutzoni F."/>
            <person name="Magnuson J."/>
            <person name="Mondo S."/>
            <person name="Nolan M."/>
            <person name="Ohm R."/>
            <person name="Pangilinan J."/>
            <person name="Park H.-J."/>
            <person name="Ramirez L."/>
            <person name="Alfaro M."/>
            <person name="Sun H."/>
            <person name="Tritt A."/>
            <person name="Yoshinaga Y."/>
            <person name="Zwiers L.-H."/>
            <person name="Turgeon B."/>
            <person name="Goodwin S."/>
            <person name="Spatafora J."/>
            <person name="Crous P."/>
            <person name="Grigoriev I."/>
        </authorList>
    </citation>
    <scope>NUCLEOTIDE SEQUENCE</scope>
    <source>
        <strain evidence="1">CBS 269.34</strain>
    </source>
</reference>
<name>A0A6A6Q8H3_9PEZI</name>
<organism evidence="1 2">
    <name type="scientific">Lophium mytilinum</name>
    <dbReference type="NCBI Taxonomy" id="390894"/>
    <lineage>
        <taxon>Eukaryota</taxon>
        <taxon>Fungi</taxon>
        <taxon>Dikarya</taxon>
        <taxon>Ascomycota</taxon>
        <taxon>Pezizomycotina</taxon>
        <taxon>Dothideomycetes</taxon>
        <taxon>Pleosporomycetidae</taxon>
        <taxon>Mytilinidiales</taxon>
        <taxon>Mytilinidiaceae</taxon>
        <taxon>Lophium</taxon>
    </lineage>
</organism>
<evidence type="ECO:0008006" key="3">
    <source>
        <dbReference type="Google" id="ProtNLM"/>
    </source>
</evidence>
<protein>
    <recommendedName>
        <fullName evidence="3">EthD domain-containing protein</fullName>
    </recommendedName>
</protein>
<evidence type="ECO:0000313" key="2">
    <source>
        <dbReference type="Proteomes" id="UP000799750"/>
    </source>
</evidence>
<accession>A0A6A6Q8H3</accession>
<sequence length="235" mass="26696">MAPTPGLLCVRSRITSEALSDAAFNDWYTNHHLPDFISSGVADLALRYKNADASKMWQYLALYRVPDIGFQSDPEKIKAIRMNHETLPNGGNITDFTELKANMYLPIQSFEGTNPNTERAKTLFIAEIEPEQGTDEEALGDFYEKQHFHMLSMHHQYHRSNRFKTADGSKPPFAALHEFDNADLDQRMRTTMNATKWAKNIEGNAQMLEISCWELITEQGKIGENLIVDAALRVS</sequence>
<evidence type="ECO:0000313" key="1">
    <source>
        <dbReference type="EMBL" id="KAF2488304.1"/>
    </source>
</evidence>
<proteinExistence type="predicted"/>
<dbReference type="AlphaFoldDB" id="A0A6A6Q8H3"/>
<dbReference type="EMBL" id="MU004204">
    <property type="protein sequence ID" value="KAF2488304.1"/>
    <property type="molecule type" value="Genomic_DNA"/>
</dbReference>